<dbReference type="Proteomes" id="UP000011518">
    <property type="component" value="Unassembled WGS sequence"/>
</dbReference>
<feature type="region of interest" description="Disordered" evidence="1">
    <location>
        <begin position="46"/>
        <end position="65"/>
    </location>
</feature>
<feature type="compositionally biased region" description="Basic and acidic residues" evidence="1">
    <location>
        <begin position="46"/>
        <end position="56"/>
    </location>
</feature>
<evidence type="ECO:0000256" key="1">
    <source>
        <dbReference type="SAM" id="MobiDB-lite"/>
    </source>
</evidence>
<reference evidence="3" key="1">
    <citation type="submission" date="2012-07" db="EMBL/GenBank/DDBJ databases">
        <title>Genome of the Chinese tree shrew, a rising model animal genetically related to primates.</title>
        <authorList>
            <person name="Zhang G."/>
            <person name="Fan Y."/>
            <person name="Yao Y."/>
            <person name="Huang Z."/>
        </authorList>
    </citation>
    <scope>NUCLEOTIDE SEQUENCE [LARGE SCALE GENOMIC DNA]</scope>
</reference>
<dbReference type="EMBL" id="KB320987">
    <property type="protein sequence ID" value="ELW50113.1"/>
    <property type="molecule type" value="Genomic_DNA"/>
</dbReference>
<reference evidence="3" key="2">
    <citation type="journal article" date="2013" name="Nat. Commun.">
        <title>Genome of the Chinese tree shrew.</title>
        <authorList>
            <person name="Fan Y."/>
            <person name="Huang Z.Y."/>
            <person name="Cao C.C."/>
            <person name="Chen C.S."/>
            <person name="Chen Y.X."/>
            <person name="Fan D.D."/>
            <person name="He J."/>
            <person name="Hou H.L."/>
            <person name="Hu L."/>
            <person name="Hu X.T."/>
            <person name="Jiang X.T."/>
            <person name="Lai R."/>
            <person name="Lang Y.S."/>
            <person name="Liang B."/>
            <person name="Liao S.G."/>
            <person name="Mu D."/>
            <person name="Ma Y.Y."/>
            <person name="Niu Y.Y."/>
            <person name="Sun X.Q."/>
            <person name="Xia J.Q."/>
            <person name="Xiao J."/>
            <person name="Xiong Z.Q."/>
            <person name="Xu L."/>
            <person name="Yang L."/>
            <person name="Zhang Y."/>
            <person name="Zhao W."/>
            <person name="Zhao X.D."/>
            <person name="Zheng Y.T."/>
            <person name="Zhou J.M."/>
            <person name="Zhu Y.B."/>
            <person name="Zhang G.J."/>
            <person name="Wang J."/>
            <person name="Yao Y.G."/>
        </authorList>
    </citation>
    <scope>NUCLEOTIDE SEQUENCE [LARGE SCALE GENOMIC DNA]</scope>
</reference>
<protein>
    <submittedName>
        <fullName evidence="2">Monocarboxylate transporter 10</fullName>
    </submittedName>
</protein>
<name>L9JIE0_TUPCH</name>
<evidence type="ECO:0000313" key="2">
    <source>
        <dbReference type="EMBL" id="ELW50113.1"/>
    </source>
</evidence>
<evidence type="ECO:0000313" key="3">
    <source>
        <dbReference type="Proteomes" id="UP000011518"/>
    </source>
</evidence>
<organism evidence="2 3">
    <name type="scientific">Tupaia chinensis</name>
    <name type="common">Chinese tree shrew</name>
    <name type="synonym">Tupaia belangeri chinensis</name>
    <dbReference type="NCBI Taxonomy" id="246437"/>
    <lineage>
        <taxon>Eukaryota</taxon>
        <taxon>Metazoa</taxon>
        <taxon>Chordata</taxon>
        <taxon>Craniata</taxon>
        <taxon>Vertebrata</taxon>
        <taxon>Euteleostomi</taxon>
        <taxon>Mammalia</taxon>
        <taxon>Eutheria</taxon>
        <taxon>Euarchontoglires</taxon>
        <taxon>Scandentia</taxon>
        <taxon>Tupaiidae</taxon>
        <taxon>Tupaia</taxon>
    </lineage>
</organism>
<dbReference type="AlphaFoldDB" id="L9JIE0"/>
<dbReference type="InParanoid" id="L9JIE0"/>
<accession>L9JIE0</accession>
<keyword evidence="3" id="KW-1185">Reference proteome</keyword>
<gene>
    <name evidence="2" type="ORF">TREES_T100016259</name>
</gene>
<sequence length="123" mass="13328">MLAAMWCNGSVFGIQNACGVLFVSMLKTFGSKDDDKMVFKTGEALHPLRDRGDRRGSPSASPVRVVGPRRSVGRQAAQGCVSWPGVLAQEFGKVDEIYPKVNGSSQESSERELRFGALHPTLC</sequence>
<proteinExistence type="predicted"/>